<proteinExistence type="predicted"/>
<dbReference type="AlphaFoldDB" id="A0A7U7PX91"/>
<name>A0A7U7PX91_9STAP</name>
<sequence>MILMKMYILWIKYPILAQKNVLIKMLFDIIDLCFVTANNILAI</sequence>
<reference evidence="1 2" key="1">
    <citation type="submission" date="2015-04" db="EMBL/GenBank/DDBJ databases">
        <authorList>
            <person name="Cao L."/>
            <person name="Gao C.H."/>
        </authorList>
    </citation>
    <scope>NUCLEOTIDE SEQUENCE [LARGE SCALE GENOMIC DNA]</scope>
    <source>
        <strain evidence="1 2">SH3</strain>
    </source>
</reference>
<keyword evidence="2" id="KW-1185">Reference proteome</keyword>
<accession>A0A7U7PX91</accession>
<comment type="caution">
    <text evidence="1">The sequence shown here is derived from an EMBL/GenBank/DDBJ whole genome shotgun (WGS) entry which is preliminary data.</text>
</comment>
<gene>
    <name evidence="1" type="ORF">BN1326_140093</name>
</gene>
<organism evidence="1 2">
    <name type="scientific">Staphylococcus argenteus</name>
    <dbReference type="NCBI Taxonomy" id="985002"/>
    <lineage>
        <taxon>Bacteria</taxon>
        <taxon>Bacillati</taxon>
        <taxon>Bacillota</taxon>
        <taxon>Bacilli</taxon>
        <taxon>Bacillales</taxon>
        <taxon>Staphylococcaceae</taxon>
        <taxon>Staphylococcus</taxon>
    </lineage>
</organism>
<evidence type="ECO:0000313" key="1">
    <source>
        <dbReference type="EMBL" id="CRI14162.1"/>
    </source>
</evidence>
<protein>
    <submittedName>
        <fullName evidence="1">Uncharacterized protein</fullName>
    </submittedName>
</protein>
<evidence type="ECO:0000313" key="2">
    <source>
        <dbReference type="Proteomes" id="UP000236509"/>
    </source>
</evidence>
<dbReference type="Proteomes" id="UP000236509">
    <property type="component" value="Unassembled WGS sequence"/>
</dbReference>
<dbReference type="EMBL" id="CVOU01000006">
    <property type="protein sequence ID" value="CRI14162.1"/>
    <property type="molecule type" value="Genomic_DNA"/>
</dbReference>